<reference evidence="4" key="1">
    <citation type="submission" date="2025-08" db="UniProtKB">
        <authorList>
            <consortium name="RefSeq"/>
        </authorList>
    </citation>
    <scope>IDENTIFICATION</scope>
    <source>
        <tissue evidence="4">Whole organism</tissue>
    </source>
</reference>
<evidence type="ECO:0000256" key="1">
    <source>
        <dbReference type="SAM" id="MobiDB-lite"/>
    </source>
</evidence>
<accession>A0A6J1S4V1</accession>
<feature type="chain" id="PRO_5039510825" evidence="2">
    <location>
        <begin position="23"/>
        <end position="287"/>
    </location>
</feature>
<feature type="compositionally biased region" description="Low complexity" evidence="1">
    <location>
        <begin position="177"/>
        <end position="204"/>
    </location>
</feature>
<keyword evidence="2" id="KW-0732">Signal</keyword>
<protein>
    <submittedName>
        <fullName evidence="4">PH domain-containing protein DDB_G0287875-like</fullName>
    </submittedName>
</protein>
<feature type="compositionally biased region" description="Low complexity" evidence="1">
    <location>
        <begin position="98"/>
        <end position="133"/>
    </location>
</feature>
<dbReference type="KEGG" id="foc:113203653"/>
<sequence length="287" mass="31428">MKSLILAVLVALVCLQLQGALARTPKGDAACACERDLPYQLLRGEDQVRQCERGYYCDCKAGKVLRCFAVILTWKYNEDPQVCDLNFDCKKFFENLPTTPATTVTPPATTPAITTRPTTPPTTTSTTPSTTTPTTPPTTTPTTPPTTTPTTPPTTTPTTPPTTTPTTPPTTTPTTPPTTTTRPTTTPSTSPNTESTTATPSTTPGPVVDPYCLKCDPVTHQRYQLIRGDDEVGKCNERLYCDCEERSQQQCGWLTALNPDDQKCEMFFSCESWLKEHSHNWIESDMP</sequence>
<dbReference type="PRINTS" id="PR01217">
    <property type="entry name" value="PRICHEXTENSN"/>
</dbReference>
<evidence type="ECO:0000313" key="4">
    <source>
        <dbReference type="RefSeq" id="XP_026274225.2"/>
    </source>
</evidence>
<dbReference type="GeneID" id="113203653"/>
<name>A0A6J1S4V1_FRAOC</name>
<dbReference type="AlphaFoldDB" id="A0A6J1S4V1"/>
<keyword evidence="3" id="KW-1185">Reference proteome</keyword>
<dbReference type="Proteomes" id="UP000504606">
    <property type="component" value="Unplaced"/>
</dbReference>
<feature type="signal peptide" evidence="2">
    <location>
        <begin position="1"/>
        <end position="22"/>
    </location>
</feature>
<evidence type="ECO:0000313" key="3">
    <source>
        <dbReference type="Proteomes" id="UP000504606"/>
    </source>
</evidence>
<gene>
    <name evidence="4" type="primary">LOC113203653</name>
</gene>
<organism evidence="3 4">
    <name type="scientific">Frankliniella occidentalis</name>
    <name type="common">Western flower thrips</name>
    <name type="synonym">Euthrips occidentalis</name>
    <dbReference type="NCBI Taxonomy" id="133901"/>
    <lineage>
        <taxon>Eukaryota</taxon>
        <taxon>Metazoa</taxon>
        <taxon>Ecdysozoa</taxon>
        <taxon>Arthropoda</taxon>
        <taxon>Hexapoda</taxon>
        <taxon>Insecta</taxon>
        <taxon>Pterygota</taxon>
        <taxon>Neoptera</taxon>
        <taxon>Paraneoptera</taxon>
        <taxon>Thysanoptera</taxon>
        <taxon>Terebrantia</taxon>
        <taxon>Thripoidea</taxon>
        <taxon>Thripidae</taxon>
        <taxon>Frankliniella</taxon>
    </lineage>
</organism>
<dbReference type="OrthoDB" id="10660409at2759"/>
<feature type="compositionally biased region" description="Pro residues" evidence="1">
    <location>
        <begin position="134"/>
        <end position="176"/>
    </location>
</feature>
<feature type="region of interest" description="Disordered" evidence="1">
    <location>
        <begin position="98"/>
        <end position="206"/>
    </location>
</feature>
<evidence type="ECO:0000256" key="2">
    <source>
        <dbReference type="SAM" id="SignalP"/>
    </source>
</evidence>
<dbReference type="RefSeq" id="XP_026274225.2">
    <property type="nucleotide sequence ID" value="XM_026418440.2"/>
</dbReference>
<proteinExistence type="predicted"/>